<evidence type="ECO:0000256" key="1">
    <source>
        <dbReference type="ARBA" id="ARBA00003171"/>
    </source>
</evidence>
<dbReference type="UniPathway" id="UPA00782"/>
<dbReference type="RefSeq" id="WP_093287176.1">
    <property type="nucleotide sequence ID" value="NZ_FOFS01000010.1"/>
</dbReference>
<dbReference type="GO" id="GO:0016163">
    <property type="term" value="F:nitrogenase activity"/>
    <property type="evidence" value="ECO:0007669"/>
    <property type="project" value="InterPro"/>
</dbReference>
<sequence>MARVIESRKACAVNPLKMSQPLGAAYAFMGLAQCMPLMHGSQGCTSFGLVLLVRHFKEAIPLQTSAMNEVTTILGGLENLESALLNIRKRAAPKLIAICSTGLTETKGDDVDGYLRLIRQRHPELADTELVYVSTPDYIGAFEDGWSKAVSALVRSLAREQVAKVDGRVNLLPGSHLTPADIDELREIIESFGLEVVVAPDMSGSLDGHIPEEWLGTTIGGTALEDLQNLGSAMASIAVGEQMRSAAMELEMRCGVPFEVFDRLTGLLPNDRFLQHLSQLSGRPVPAKYRRSRSQLLDAMLDGHFHFGQVKLAIGAEPDLLWAVGSLLQEMGAQLAVCVTTTQSMLLQQLPCEEVLIGDLEDMERLAAERGCELLLTHSHGRQMAERLGLPLYRIGMPLFDRIGNAHRLSVGYRGTRNLIFDIANLLADQTHQATPESWPLPEASRRAASVSPESHAEVSS</sequence>
<organism evidence="9 10">
    <name type="scientific">Solimonas aquatica</name>
    <dbReference type="NCBI Taxonomy" id="489703"/>
    <lineage>
        <taxon>Bacteria</taxon>
        <taxon>Pseudomonadati</taxon>
        <taxon>Pseudomonadota</taxon>
        <taxon>Gammaproteobacteria</taxon>
        <taxon>Nevskiales</taxon>
        <taxon>Nevskiaceae</taxon>
        <taxon>Solimonas</taxon>
    </lineage>
</organism>
<gene>
    <name evidence="9" type="ORF">SAMN04488038_110153</name>
</gene>
<dbReference type="InterPro" id="IPR000510">
    <property type="entry name" value="Nase/OxRdtase_comp1"/>
</dbReference>
<dbReference type="InterPro" id="IPR050152">
    <property type="entry name" value="ChlB/BchB/BchZ"/>
</dbReference>
<dbReference type="AlphaFoldDB" id="A0A1H9IS14"/>
<dbReference type="Proteomes" id="UP000199233">
    <property type="component" value="Unassembled WGS sequence"/>
</dbReference>
<reference evidence="10" key="1">
    <citation type="submission" date="2016-10" db="EMBL/GenBank/DDBJ databases">
        <authorList>
            <person name="Varghese N."/>
            <person name="Submissions S."/>
        </authorList>
    </citation>
    <scope>NUCLEOTIDE SEQUENCE [LARGE SCALE GENOMIC DNA]</scope>
    <source>
        <strain evidence="10">DSM 25927</strain>
    </source>
</reference>
<comment type="function">
    <text evidence="1">This protein may play a role in the biosynthesis of the prosthetic group of nitrogenase (FeMo cofactor).</text>
</comment>
<evidence type="ECO:0000256" key="2">
    <source>
        <dbReference type="ARBA" id="ARBA00005155"/>
    </source>
</evidence>
<evidence type="ECO:0000313" key="9">
    <source>
        <dbReference type="EMBL" id="SEQ77307.1"/>
    </source>
</evidence>
<evidence type="ECO:0000313" key="10">
    <source>
        <dbReference type="Proteomes" id="UP000199233"/>
    </source>
</evidence>
<dbReference type="InterPro" id="IPR000318">
    <property type="entry name" value="Nase_comp1_CS"/>
</dbReference>
<feature type="region of interest" description="Disordered" evidence="7">
    <location>
        <begin position="434"/>
        <end position="461"/>
    </location>
</feature>
<evidence type="ECO:0000256" key="5">
    <source>
        <dbReference type="ARBA" id="ARBA00023231"/>
    </source>
</evidence>
<dbReference type="NCBIfam" id="TIGR01285">
    <property type="entry name" value="nifN"/>
    <property type="match status" value="1"/>
</dbReference>
<keyword evidence="10" id="KW-1185">Reference proteome</keyword>
<proteinExistence type="inferred from homology"/>
<evidence type="ECO:0000259" key="8">
    <source>
        <dbReference type="Pfam" id="PF00148"/>
    </source>
</evidence>
<dbReference type="Pfam" id="PF00148">
    <property type="entry name" value="Oxidored_nitro"/>
    <property type="match status" value="1"/>
</dbReference>
<dbReference type="STRING" id="489703.SAMN04488038_110153"/>
<keyword evidence="5 6" id="KW-0535">Nitrogen fixation</keyword>
<protein>
    <recommendedName>
        <fullName evidence="4">Nitrogenase iron-molybdenum cofactor biosynthesis protein NifN</fullName>
    </recommendedName>
</protein>
<dbReference type="SUPFAM" id="SSF53807">
    <property type="entry name" value="Helical backbone' metal receptor"/>
    <property type="match status" value="1"/>
</dbReference>
<comment type="pathway">
    <text evidence="2">Cofactor biosynthesis; Fe-Mo cofactor biosynthesis.</text>
</comment>
<name>A0A1H9IS14_9GAMM</name>
<dbReference type="CDD" id="cd01966">
    <property type="entry name" value="Nitrogenase_NifN_1"/>
    <property type="match status" value="1"/>
</dbReference>
<accession>A0A1H9IS14</accession>
<dbReference type="InterPro" id="IPR005975">
    <property type="entry name" value="Nase_Mo-Fe_CF"/>
</dbReference>
<dbReference type="Gene3D" id="6.10.250.1090">
    <property type="match status" value="1"/>
</dbReference>
<evidence type="ECO:0000256" key="3">
    <source>
        <dbReference type="ARBA" id="ARBA00011002"/>
    </source>
</evidence>
<evidence type="ECO:0000256" key="6">
    <source>
        <dbReference type="RuleBase" id="RU004021"/>
    </source>
</evidence>
<dbReference type="OrthoDB" id="9800746at2"/>
<dbReference type="PANTHER" id="PTHR33712">
    <property type="entry name" value="LIGHT-INDEPENDENT PROTOCHLOROPHYLLIDE REDUCTASE SUBUNIT B"/>
    <property type="match status" value="1"/>
</dbReference>
<comment type="similarity">
    <text evidence="3 6">Belongs to the NifD/NifK/NifE/NifN family.</text>
</comment>
<evidence type="ECO:0000256" key="7">
    <source>
        <dbReference type="SAM" id="MobiDB-lite"/>
    </source>
</evidence>
<dbReference type="EMBL" id="FOFS01000010">
    <property type="protein sequence ID" value="SEQ77307.1"/>
    <property type="molecule type" value="Genomic_DNA"/>
</dbReference>
<dbReference type="PROSITE" id="PS00699">
    <property type="entry name" value="NITROGENASE_1_1"/>
    <property type="match status" value="1"/>
</dbReference>
<dbReference type="Gene3D" id="3.40.50.1980">
    <property type="entry name" value="Nitrogenase molybdenum iron protein domain"/>
    <property type="match status" value="3"/>
</dbReference>
<dbReference type="GO" id="GO:0065003">
    <property type="term" value="P:protein-containing complex assembly"/>
    <property type="evidence" value="ECO:0007669"/>
    <property type="project" value="InterPro"/>
</dbReference>
<dbReference type="PANTHER" id="PTHR33712:SF7">
    <property type="entry name" value="LIGHT-INDEPENDENT PROTOCHLOROPHYLLIDE REDUCTASE SUBUNIT B"/>
    <property type="match status" value="1"/>
</dbReference>
<feature type="domain" description="Nitrogenase/oxidoreductase component 1" evidence="8">
    <location>
        <begin position="19"/>
        <end position="427"/>
    </location>
</feature>
<evidence type="ECO:0000256" key="4">
    <source>
        <dbReference type="ARBA" id="ARBA00013282"/>
    </source>
</evidence>